<dbReference type="InterPro" id="IPR036849">
    <property type="entry name" value="Enolase-like_C_sf"/>
</dbReference>
<dbReference type="InterPro" id="IPR029017">
    <property type="entry name" value="Enolase-like_N"/>
</dbReference>
<reference evidence="6 7" key="1">
    <citation type="submission" date="2022-01" db="EMBL/GenBank/DDBJ databases">
        <title>Whole genome-based taxonomy of the Shewanellaceae.</title>
        <authorList>
            <person name="Martin-Rodriguez A.J."/>
        </authorList>
    </citation>
    <scope>NUCLEOTIDE SEQUENCE [LARGE SCALE GENOMIC DNA]</scope>
    <source>
        <strain evidence="6 7">DSM 24955</strain>
    </source>
</reference>
<dbReference type="EMBL" id="JAKIKU010000011">
    <property type="protein sequence ID" value="MCL1047131.1"/>
    <property type="molecule type" value="Genomic_DNA"/>
</dbReference>
<dbReference type="SFLD" id="SFLDS00001">
    <property type="entry name" value="Enolase"/>
    <property type="match status" value="1"/>
</dbReference>
<keyword evidence="3 6" id="KW-0456">Lyase</keyword>
<dbReference type="SFLD" id="SFLDG00180">
    <property type="entry name" value="muconate_cycloisomerase"/>
    <property type="match status" value="1"/>
</dbReference>
<dbReference type="RefSeq" id="WP_248956619.1">
    <property type="nucleotide sequence ID" value="NZ_JAKIKU010000011.1"/>
</dbReference>
<protein>
    <recommendedName>
        <fullName evidence="4">o-succinylbenzoate synthase</fullName>
        <ecNumber evidence="4">4.2.1.113</ecNumber>
    </recommendedName>
</protein>
<evidence type="ECO:0000313" key="6">
    <source>
        <dbReference type="EMBL" id="MCL1047131.1"/>
    </source>
</evidence>
<dbReference type="InterPro" id="IPR029065">
    <property type="entry name" value="Enolase_C-like"/>
</dbReference>
<dbReference type="InterPro" id="IPR013342">
    <property type="entry name" value="Mandelate_racemase_C"/>
</dbReference>
<accession>A0ABT0KTF3</accession>
<dbReference type="PANTHER" id="PTHR48073:SF2">
    <property type="entry name" value="O-SUCCINYLBENZOATE SYNTHASE"/>
    <property type="match status" value="1"/>
</dbReference>
<dbReference type="Proteomes" id="UP001202134">
    <property type="component" value="Unassembled WGS sequence"/>
</dbReference>
<dbReference type="CDD" id="cd03320">
    <property type="entry name" value="OSBS"/>
    <property type="match status" value="1"/>
</dbReference>
<dbReference type="Gene3D" id="3.20.20.120">
    <property type="entry name" value="Enolase-like C-terminal domain"/>
    <property type="match status" value="1"/>
</dbReference>
<dbReference type="InterPro" id="IPR041338">
    <property type="entry name" value="OSBS_N"/>
</dbReference>
<dbReference type="InterPro" id="IPR018110">
    <property type="entry name" value="Mandel_Rmase/mucon_lact_enz_CS"/>
</dbReference>
<evidence type="ECO:0000256" key="4">
    <source>
        <dbReference type="NCBIfam" id="TIGR01927"/>
    </source>
</evidence>
<keyword evidence="1" id="KW-0479">Metal-binding</keyword>
<dbReference type="PROSITE" id="PS00909">
    <property type="entry name" value="MR_MLE_2"/>
    <property type="match status" value="1"/>
</dbReference>
<dbReference type="SFLD" id="SFLDF00009">
    <property type="entry name" value="o-succinylbenzoate_synthase"/>
    <property type="match status" value="1"/>
</dbReference>
<dbReference type="SUPFAM" id="SSF51604">
    <property type="entry name" value="Enolase C-terminal domain-like"/>
    <property type="match status" value="1"/>
</dbReference>
<dbReference type="Gene3D" id="3.30.390.10">
    <property type="entry name" value="Enolase-like, N-terminal domain"/>
    <property type="match status" value="1"/>
</dbReference>
<evidence type="ECO:0000313" key="7">
    <source>
        <dbReference type="Proteomes" id="UP001202134"/>
    </source>
</evidence>
<dbReference type="PANTHER" id="PTHR48073">
    <property type="entry name" value="O-SUCCINYLBENZOATE SYNTHASE-RELATED"/>
    <property type="match status" value="1"/>
</dbReference>
<organism evidence="6 7">
    <name type="scientific">Shewanella electrodiphila</name>
    <dbReference type="NCBI Taxonomy" id="934143"/>
    <lineage>
        <taxon>Bacteria</taxon>
        <taxon>Pseudomonadati</taxon>
        <taxon>Pseudomonadota</taxon>
        <taxon>Gammaproteobacteria</taxon>
        <taxon>Alteromonadales</taxon>
        <taxon>Shewanellaceae</taxon>
        <taxon>Shewanella</taxon>
    </lineage>
</organism>
<evidence type="ECO:0000256" key="2">
    <source>
        <dbReference type="ARBA" id="ARBA00022842"/>
    </source>
</evidence>
<dbReference type="SMART" id="SM00922">
    <property type="entry name" value="MR_MLE"/>
    <property type="match status" value="1"/>
</dbReference>
<dbReference type="NCBIfam" id="TIGR01927">
    <property type="entry name" value="menC_gam_Gplu"/>
    <property type="match status" value="1"/>
</dbReference>
<dbReference type="EC" id="4.2.1.113" evidence="4"/>
<comment type="caution">
    <text evidence="6">The sequence shown here is derived from an EMBL/GenBank/DDBJ whole genome shotgun (WGS) entry which is preliminary data.</text>
</comment>
<name>A0ABT0KTF3_9GAMM</name>
<sequence>MHTDDNNETSSLEKVELAIISELTLHRYQIPLSPTLPVATQRIDQRSGLVISAQLNHAQLNHAQCESVEISPLSGVDTNNKPLVGFSEESLEQVIALLQQQLPLLINKPLTELANIASEIKLPSAAFGLSLLATKFSSAFQYAHVDDRKISLFYYQPNTTNEALAAKINALPKRTYAIKVKVAQASIEQEIQFIHQILSINPKLKLRLDANQGFSAEQAIEFLACLPKASIEYIEEPCQTLKESRMVYQALKIPFALDETLNDADYQFTMFDGLAALIIKPMIIGNIDKLAKLIETATEHGVRCIFSSSLEANLGINDLATLAAQLTPDEIPGLDTLANFSEPLMLENNQLNPQVTQLINRYTNE</sequence>
<dbReference type="Pfam" id="PF13378">
    <property type="entry name" value="MR_MLE_C"/>
    <property type="match status" value="1"/>
</dbReference>
<gene>
    <name evidence="6" type="primary">menC</name>
    <name evidence="6" type="ORF">L2737_17670</name>
</gene>
<keyword evidence="7" id="KW-1185">Reference proteome</keyword>
<dbReference type="NCBIfam" id="NF003473">
    <property type="entry name" value="PRK05105.1"/>
    <property type="match status" value="1"/>
</dbReference>
<proteinExistence type="predicted"/>
<keyword evidence="2" id="KW-0460">Magnesium</keyword>
<evidence type="ECO:0000256" key="1">
    <source>
        <dbReference type="ARBA" id="ARBA00022723"/>
    </source>
</evidence>
<dbReference type="SUPFAM" id="SSF54826">
    <property type="entry name" value="Enolase N-terminal domain-like"/>
    <property type="match status" value="1"/>
</dbReference>
<evidence type="ECO:0000256" key="3">
    <source>
        <dbReference type="ARBA" id="ARBA00023239"/>
    </source>
</evidence>
<evidence type="ECO:0000259" key="5">
    <source>
        <dbReference type="SMART" id="SM00922"/>
    </source>
</evidence>
<dbReference type="Pfam" id="PF21508">
    <property type="entry name" value="MenC_N"/>
    <property type="match status" value="1"/>
</dbReference>
<feature type="domain" description="Mandelate racemase/muconate lactonizing enzyme C-terminal" evidence="5">
    <location>
        <begin position="161"/>
        <end position="254"/>
    </location>
</feature>
<dbReference type="GO" id="GO:0043748">
    <property type="term" value="F:O-succinylbenzoate synthase activity"/>
    <property type="evidence" value="ECO:0007669"/>
    <property type="project" value="UniProtKB-EC"/>
</dbReference>